<reference evidence="2" key="1">
    <citation type="journal article" date="2025" name="Aquaculture">
        <title>Assessment of the bioflocculant production and safety properties of Metabacillus hrfriensis sp. nov. based on phenotypic and whole-genome sequencing analysis.</title>
        <authorList>
            <person name="Zhang R."/>
            <person name="Zhao Z."/>
            <person name="Luo L."/>
            <person name="Wang S."/>
            <person name="Guo K."/>
            <person name="Xu W."/>
        </authorList>
    </citation>
    <scope>NUCLEOTIDE SEQUENCE [LARGE SCALE GENOMIC DNA]</scope>
    <source>
        <strain evidence="2">CT-WN-B3</strain>
    </source>
</reference>
<organism evidence="1 2">
    <name type="scientific">Metabacillus hrfriensis</name>
    <dbReference type="NCBI Taxonomy" id="3048891"/>
    <lineage>
        <taxon>Bacteria</taxon>
        <taxon>Bacillati</taxon>
        <taxon>Bacillota</taxon>
        <taxon>Bacilli</taxon>
        <taxon>Bacillales</taxon>
        <taxon>Bacillaceae</taxon>
        <taxon>Metabacillus</taxon>
    </lineage>
</organism>
<evidence type="ECO:0000313" key="2">
    <source>
        <dbReference type="Proteomes" id="UP001226091"/>
    </source>
</evidence>
<sequence length="323" mass="37494">MIKKEKQLPVKIQKLQALLRRLPQNHIIRAKIEEEYAKSMAGYRGEQSIDYHLLPLLSKEFLVLHDIRLLNKKHYFQLDIVILTRSYILILEVKNMSGTLCFDQTFKQLIRTLNGREEAFPDPILQVRRQQKNLQTWLSEHNYPSMPLHSYIVISNPAAILKTIPNYSETVLKKVLHAGSLQDKIRLLDNRYKDQILTIKDLNKLSRQLIKNHSPNNPDLLQQFQLSRSDLITGVHCTQCFSIPMKKISGSWVCTKCMFTSKEAYIASLNDYALLLGPTITNKEIRQFLRISSMSSASKLLTVLNLHHTGSYKNRKYQLPILK</sequence>
<keyword evidence="2" id="KW-1185">Reference proteome</keyword>
<name>A0ACD4RAX3_9BACI</name>
<accession>A0ACD4RAX3</accession>
<protein>
    <submittedName>
        <fullName evidence="1">Nuclease-related domain-containing protein</fullName>
    </submittedName>
</protein>
<proteinExistence type="predicted"/>
<dbReference type="EMBL" id="CP126116">
    <property type="protein sequence ID" value="WHZ57611.1"/>
    <property type="molecule type" value="Genomic_DNA"/>
</dbReference>
<dbReference type="Proteomes" id="UP001226091">
    <property type="component" value="Chromosome"/>
</dbReference>
<gene>
    <name evidence="1" type="ORF">QLQ22_23695</name>
</gene>
<evidence type="ECO:0000313" key="1">
    <source>
        <dbReference type="EMBL" id="WHZ57611.1"/>
    </source>
</evidence>